<dbReference type="AlphaFoldDB" id="A0A816SFQ2"/>
<proteinExistence type="predicted"/>
<feature type="domain" description="DUF4200" evidence="3">
    <location>
        <begin position="96"/>
        <end position="214"/>
    </location>
</feature>
<evidence type="ECO:0000313" key="4">
    <source>
        <dbReference type="EMBL" id="CAF2084465.1"/>
    </source>
</evidence>
<dbReference type="InterPro" id="IPR025252">
    <property type="entry name" value="DUF4200"/>
</dbReference>
<evidence type="ECO:0000259" key="3">
    <source>
        <dbReference type="Pfam" id="PF13863"/>
    </source>
</evidence>
<dbReference type="PANTHER" id="PTHR21683:SF3">
    <property type="entry name" value="CILIA AND FLAGELLA ASSOCIATED PROTEIN 100"/>
    <property type="match status" value="1"/>
</dbReference>
<organism evidence="4 5">
    <name type="scientific">Rotaria magnacalcarata</name>
    <dbReference type="NCBI Taxonomy" id="392030"/>
    <lineage>
        <taxon>Eukaryota</taxon>
        <taxon>Metazoa</taxon>
        <taxon>Spiralia</taxon>
        <taxon>Gnathifera</taxon>
        <taxon>Rotifera</taxon>
        <taxon>Eurotatoria</taxon>
        <taxon>Bdelloidea</taxon>
        <taxon>Philodinida</taxon>
        <taxon>Philodinidae</taxon>
        <taxon>Rotaria</taxon>
    </lineage>
</organism>
<feature type="coiled-coil region" evidence="2">
    <location>
        <begin position="307"/>
        <end position="334"/>
    </location>
</feature>
<dbReference type="PANTHER" id="PTHR21683">
    <property type="entry name" value="COILED-COIL DOMAIN-CONTAINING PROTEIN 42 LIKE-2-LIKE-RELATED"/>
    <property type="match status" value="1"/>
</dbReference>
<reference evidence="4" key="1">
    <citation type="submission" date="2021-02" db="EMBL/GenBank/DDBJ databases">
        <authorList>
            <person name="Nowell W R."/>
        </authorList>
    </citation>
    <scope>NUCLEOTIDE SEQUENCE</scope>
</reference>
<dbReference type="EMBL" id="CAJNRE010009739">
    <property type="protein sequence ID" value="CAF2084465.1"/>
    <property type="molecule type" value="Genomic_DNA"/>
</dbReference>
<dbReference type="Proteomes" id="UP000663824">
    <property type="component" value="Unassembled WGS sequence"/>
</dbReference>
<gene>
    <name evidence="4" type="ORF">MBJ925_LOCUS19237</name>
</gene>
<evidence type="ECO:0000256" key="2">
    <source>
        <dbReference type="SAM" id="Coils"/>
    </source>
</evidence>
<comment type="caution">
    <text evidence="4">The sequence shown here is derived from an EMBL/GenBank/DDBJ whole genome shotgun (WGS) entry which is preliminary data.</text>
</comment>
<sequence length="450" mass="53873">MVSKKLGHRLTEDDRLLDVCELQNAERERNIEKRNNSSNRKKINNNMFCHNETNKILDETDSWSNDNNQLLTNSDRLWIITHIQNRRRDRQSLQDYVRKNKEIFKIQYILNIKYEEIESWENHLHQEENALAKAEKHIGEDLTLFDQFLDACNRNANEAAFRVEEESRKKDELINEIKRLQKTLVSYHNDHNHLTDILKQSRRYQQFLFKFAPKEWRAEIVQQWKSNEIENNQSSELMSIPNEQIDIKFYNDSHAITNENYSVYFTKPEQLLDIFTEMEEKSLPLVEKSQYTSEILDRIHSTIKNTISEHNHEVEQLKIKINQFEEFIKQEIEREISCQHILAQCKNEKNDPLIEQIKNTTEILYKKHIISNDTGISTIHMLQTIENKIKSLLNIIEHMDSSAVMEAEKFRENSIRAIERQEKIRQEKVINEFRHQKTLLRTSAPPYQKV</sequence>
<feature type="coiled-coil region" evidence="2">
    <location>
        <begin position="117"/>
        <end position="190"/>
    </location>
</feature>
<dbReference type="Pfam" id="PF13863">
    <property type="entry name" value="DUF4200"/>
    <property type="match status" value="1"/>
</dbReference>
<dbReference type="InterPro" id="IPR051147">
    <property type="entry name" value="CFAP_domain-containing"/>
</dbReference>
<name>A0A816SFQ2_9BILA</name>
<protein>
    <recommendedName>
        <fullName evidence="3">DUF4200 domain-containing protein</fullName>
    </recommendedName>
</protein>
<evidence type="ECO:0000256" key="1">
    <source>
        <dbReference type="ARBA" id="ARBA00023054"/>
    </source>
</evidence>
<evidence type="ECO:0000313" key="5">
    <source>
        <dbReference type="Proteomes" id="UP000663824"/>
    </source>
</evidence>
<dbReference type="GO" id="GO:0005856">
    <property type="term" value="C:cytoskeleton"/>
    <property type="evidence" value="ECO:0007669"/>
    <property type="project" value="UniProtKB-ARBA"/>
</dbReference>
<accession>A0A816SFQ2</accession>
<keyword evidence="1 2" id="KW-0175">Coiled coil</keyword>